<keyword evidence="2 4" id="KW-0808">Transferase</keyword>
<keyword evidence="3" id="KW-1133">Transmembrane helix</keyword>
<evidence type="ECO:0000313" key="4">
    <source>
        <dbReference type="EMBL" id="RVU00730.1"/>
    </source>
</evidence>
<evidence type="ECO:0000256" key="1">
    <source>
        <dbReference type="ARBA" id="ARBA00007274"/>
    </source>
</evidence>
<protein>
    <submittedName>
        <fullName evidence="4">Acyltransferase</fullName>
    </submittedName>
</protein>
<evidence type="ECO:0000256" key="3">
    <source>
        <dbReference type="SAM" id="Phobius"/>
    </source>
</evidence>
<dbReference type="AlphaFoldDB" id="A0A437MSW1"/>
<dbReference type="EMBL" id="SACK01000004">
    <property type="protein sequence ID" value="RVU00730.1"/>
    <property type="molecule type" value="Genomic_DNA"/>
</dbReference>
<dbReference type="InterPro" id="IPR051159">
    <property type="entry name" value="Hexapeptide_acetyltransf"/>
</dbReference>
<proteinExistence type="inferred from homology"/>
<dbReference type="PANTHER" id="PTHR23416">
    <property type="entry name" value="SIALIC ACID SYNTHASE-RELATED"/>
    <property type="match status" value="1"/>
</dbReference>
<dbReference type="RefSeq" id="WP_127705187.1">
    <property type="nucleotide sequence ID" value="NZ_SACK01000004.1"/>
</dbReference>
<dbReference type="CDD" id="cd04647">
    <property type="entry name" value="LbH_MAT_like"/>
    <property type="match status" value="1"/>
</dbReference>
<feature type="transmembrane region" description="Helical" evidence="3">
    <location>
        <begin position="6"/>
        <end position="29"/>
    </location>
</feature>
<sequence>MKTRLSILYSCFVRMATIWLPDVPVFMYFRGFLYSLMMKHCGKNFLVPSTVIINSLSGLWVGDNVGFGHRTIIIATDLTIEDEAIIGPNCLISGGNHTFQGRSYRFGPHAAKPVIIKSGSWICGNCVVTAGSILPARSVLTPGSVLTKAFKKSDSIYSGQPAKFVVETHNELPADLQPTT</sequence>
<keyword evidence="5" id="KW-1185">Reference proteome</keyword>
<dbReference type="InterPro" id="IPR011004">
    <property type="entry name" value="Trimer_LpxA-like_sf"/>
</dbReference>
<dbReference type="PANTHER" id="PTHR23416:SF23">
    <property type="entry name" value="ACETYLTRANSFERASE C18B11.09C-RELATED"/>
    <property type="match status" value="1"/>
</dbReference>
<dbReference type="SUPFAM" id="SSF51161">
    <property type="entry name" value="Trimeric LpxA-like enzymes"/>
    <property type="match status" value="1"/>
</dbReference>
<comment type="caution">
    <text evidence="4">The sequence shown here is derived from an EMBL/GenBank/DDBJ whole genome shotgun (WGS) entry which is preliminary data.</text>
</comment>
<keyword evidence="3" id="KW-0812">Transmembrane</keyword>
<dbReference type="Gene3D" id="2.160.10.10">
    <property type="entry name" value="Hexapeptide repeat proteins"/>
    <property type="match status" value="1"/>
</dbReference>
<reference evidence="4 5" key="1">
    <citation type="submission" date="2019-01" db="EMBL/GenBank/DDBJ databases">
        <authorList>
            <person name="Chen W.-M."/>
        </authorList>
    </citation>
    <scope>NUCLEOTIDE SEQUENCE [LARGE SCALE GENOMIC DNA]</scope>
    <source>
        <strain evidence="4 5">YBJ-36</strain>
    </source>
</reference>
<keyword evidence="3" id="KW-0472">Membrane</keyword>
<evidence type="ECO:0000256" key="2">
    <source>
        <dbReference type="ARBA" id="ARBA00022679"/>
    </source>
</evidence>
<gene>
    <name evidence="4" type="ORF">EOD41_12100</name>
</gene>
<evidence type="ECO:0000313" key="5">
    <source>
        <dbReference type="Proteomes" id="UP000282759"/>
    </source>
</evidence>
<organism evidence="4 5">
    <name type="scientific">Mucilaginibacter limnophilus</name>
    <dbReference type="NCBI Taxonomy" id="1932778"/>
    <lineage>
        <taxon>Bacteria</taxon>
        <taxon>Pseudomonadati</taxon>
        <taxon>Bacteroidota</taxon>
        <taxon>Sphingobacteriia</taxon>
        <taxon>Sphingobacteriales</taxon>
        <taxon>Sphingobacteriaceae</taxon>
        <taxon>Mucilaginibacter</taxon>
    </lineage>
</organism>
<dbReference type="GO" id="GO:0005829">
    <property type="term" value="C:cytosol"/>
    <property type="evidence" value="ECO:0007669"/>
    <property type="project" value="TreeGrafter"/>
</dbReference>
<name>A0A437MSW1_9SPHI</name>
<keyword evidence="4" id="KW-0012">Acyltransferase</keyword>
<dbReference type="OrthoDB" id="9814490at2"/>
<accession>A0A437MSW1</accession>
<dbReference type="GO" id="GO:0008374">
    <property type="term" value="F:O-acyltransferase activity"/>
    <property type="evidence" value="ECO:0007669"/>
    <property type="project" value="TreeGrafter"/>
</dbReference>
<comment type="similarity">
    <text evidence="1">Belongs to the transferase hexapeptide repeat family.</text>
</comment>
<dbReference type="Proteomes" id="UP000282759">
    <property type="component" value="Unassembled WGS sequence"/>
</dbReference>